<reference evidence="3 4" key="1">
    <citation type="submission" date="2016-09" db="EMBL/GenBank/DDBJ databases">
        <authorList>
            <person name="Capua I."/>
            <person name="De Benedictis P."/>
            <person name="Joannis T."/>
            <person name="Lombin L.H."/>
            <person name="Cattoli G."/>
        </authorList>
    </citation>
    <scope>NUCLEOTIDE SEQUENCE [LARGE SCALE GENOMIC DNA]</scope>
    <source>
        <strain evidence="3 4">ANC 4671</strain>
    </source>
</reference>
<evidence type="ECO:0000313" key="4">
    <source>
        <dbReference type="Proteomes" id="UP000185895"/>
    </source>
</evidence>
<gene>
    <name evidence="3" type="ORF">BJI46_10855</name>
</gene>
<accession>A0A1E7RCP1</accession>
<evidence type="ECO:0000256" key="1">
    <source>
        <dbReference type="ARBA" id="ARBA00022598"/>
    </source>
</evidence>
<protein>
    <submittedName>
        <fullName evidence="3">Biotin--[acetyl-CoA-carboxylase] ligase</fullName>
    </submittedName>
</protein>
<comment type="caution">
    <text evidence="3">The sequence shown here is derived from an EMBL/GenBank/DDBJ whole genome shotgun (WGS) entry which is preliminary data.</text>
</comment>
<dbReference type="GO" id="GO:0004077">
    <property type="term" value="F:biotin--[biotin carboxyl-carrier protein] ligase activity"/>
    <property type="evidence" value="ECO:0007669"/>
    <property type="project" value="InterPro"/>
</dbReference>
<feature type="domain" description="BPL/LPL catalytic" evidence="2">
    <location>
        <begin position="20"/>
        <end position="135"/>
    </location>
</feature>
<dbReference type="PANTHER" id="PTHR12835:SF5">
    <property type="entry name" value="BIOTIN--PROTEIN LIGASE"/>
    <property type="match status" value="1"/>
</dbReference>
<dbReference type="InterPro" id="IPR004408">
    <property type="entry name" value="Biotin_CoA_COase_ligase"/>
</dbReference>
<keyword evidence="4" id="KW-1185">Reference proteome</keyword>
<dbReference type="GO" id="GO:0005737">
    <property type="term" value="C:cytoplasm"/>
    <property type="evidence" value="ECO:0007669"/>
    <property type="project" value="TreeGrafter"/>
</dbReference>
<dbReference type="STRING" id="1262585.BJI46_10855"/>
<dbReference type="PANTHER" id="PTHR12835">
    <property type="entry name" value="BIOTIN PROTEIN LIGASE"/>
    <property type="match status" value="1"/>
</dbReference>
<dbReference type="SUPFAM" id="SSF55681">
    <property type="entry name" value="Class II aaRS and biotin synthetases"/>
    <property type="match status" value="1"/>
</dbReference>
<proteinExistence type="predicted"/>
<evidence type="ECO:0000259" key="2">
    <source>
        <dbReference type="Pfam" id="PF03099"/>
    </source>
</evidence>
<sequence>MSACLAAAHATPEIVICKQNTQSTNDDALQLFQQGYQTALVTSQQQSQGRGQHQRQWVSQSGNIFFSALLPLQRPIDGRLALECGLSLIHCPMFAELEQLQLKWANDLYSPQGKWGGILVEPVQQKQVIIGIGINVLPIVQQQGLPPNTNLLTLGLKDYQRSELIAQMYVAMQQAIQWFNFGSQNLAQRFNAVAAFRQQNMHITRHNNPDLSGIYQGIQDDGALLIQVTDQPNPIACYDGRLVIPTHPTADDHHNAS</sequence>
<keyword evidence="1 3" id="KW-0436">Ligase</keyword>
<dbReference type="Gene3D" id="3.30.930.10">
    <property type="entry name" value="Bira Bifunctional Protein, Domain 2"/>
    <property type="match status" value="1"/>
</dbReference>
<dbReference type="EMBL" id="MKKK01000013">
    <property type="protein sequence ID" value="OEY97118.1"/>
    <property type="molecule type" value="Genomic_DNA"/>
</dbReference>
<dbReference type="InterPro" id="IPR004143">
    <property type="entry name" value="BPL_LPL_catalytic"/>
</dbReference>
<dbReference type="Pfam" id="PF03099">
    <property type="entry name" value="BPL_LplA_LipB"/>
    <property type="match status" value="1"/>
</dbReference>
<dbReference type="NCBIfam" id="TIGR00121">
    <property type="entry name" value="birA_ligase"/>
    <property type="match status" value="1"/>
</dbReference>
<organism evidence="3 4">
    <name type="scientific">Acinetobacter qingfengensis</name>
    <dbReference type="NCBI Taxonomy" id="1262585"/>
    <lineage>
        <taxon>Bacteria</taxon>
        <taxon>Pseudomonadati</taxon>
        <taxon>Pseudomonadota</taxon>
        <taxon>Gammaproteobacteria</taxon>
        <taxon>Moraxellales</taxon>
        <taxon>Moraxellaceae</taxon>
        <taxon>Acinetobacter</taxon>
    </lineage>
</organism>
<evidence type="ECO:0000313" key="3">
    <source>
        <dbReference type="EMBL" id="OEY97118.1"/>
    </source>
</evidence>
<name>A0A1E7RCP1_9GAMM</name>
<dbReference type="Proteomes" id="UP000185895">
    <property type="component" value="Unassembled WGS sequence"/>
</dbReference>
<dbReference type="InterPro" id="IPR045864">
    <property type="entry name" value="aa-tRNA-synth_II/BPL/LPL"/>
</dbReference>
<dbReference type="AlphaFoldDB" id="A0A1E7RCP1"/>